<comment type="caution">
    <text evidence="2">The sequence shown here is derived from an EMBL/GenBank/DDBJ whole genome shotgun (WGS) entry which is preliminary data.</text>
</comment>
<feature type="transmembrane region" description="Helical" evidence="1">
    <location>
        <begin position="255"/>
        <end position="275"/>
    </location>
</feature>
<gene>
    <name evidence="2" type="ORF">HDF12_000444</name>
</gene>
<evidence type="ECO:0000313" key="3">
    <source>
        <dbReference type="Proteomes" id="UP000534186"/>
    </source>
</evidence>
<keyword evidence="1" id="KW-1133">Transmembrane helix</keyword>
<feature type="transmembrane region" description="Helical" evidence="1">
    <location>
        <begin position="295"/>
        <end position="320"/>
    </location>
</feature>
<dbReference type="EMBL" id="JACCCV010000001">
    <property type="protein sequence ID" value="NYF50079.1"/>
    <property type="molecule type" value="Genomic_DNA"/>
</dbReference>
<keyword evidence="1" id="KW-0472">Membrane</keyword>
<organism evidence="2 3">
    <name type="scientific">Tunturiibacter lichenicola</name>
    <dbReference type="NCBI Taxonomy" id="2051959"/>
    <lineage>
        <taxon>Bacteria</taxon>
        <taxon>Pseudomonadati</taxon>
        <taxon>Acidobacteriota</taxon>
        <taxon>Terriglobia</taxon>
        <taxon>Terriglobales</taxon>
        <taxon>Acidobacteriaceae</taxon>
        <taxon>Tunturiibacter</taxon>
    </lineage>
</organism>
<dbReference type="Proteomes" id="UP000534186">
    <property type="component" value="Unassembled WGS sequence"/>
</dbReference>
<feature type="transmembrane region" description="Helical" evidence="1">
    <location>
        <begin position="355"/>
        <end position="372"/>
    </location>
</feature>
<feature type="transmembrane region" description="Helical" evidence="1">
    <location>
        <begin position="327"/>
        <end position="349"/>
    </location>
</feature>
<dbReference type="AlphaFoldDB" id="A0A7Y9NIU4"/>
<keyword evidence="1" id="KW-0812">Transmembrane</keyword>
<evidence type="ECO:0008006" key="4">
    <source>
        <dbReference type="Google" id="ProtNLM"/>
    </source>
</evidence>
<feature type="transmembrane region" description="Helical" evidence="1">
    <location>
        <begin position="138"/>
        <end position="160"/>
    </location>
</feature>
<evidence type="ECO:0000256" key="1">
    <source>
        <dbReference type="SAM" id="Phobius"/>
    </source>
</evidence>
<proteinExistence type="predicted"/>
<feature type="transmembrane region" description="Helical" evidence="1">
    <location>
        <begin position="167"/>
        <end position="184"/>
    </location>
</feature>
<feature type="transmembrane region" description="Helical" evidence="1">
    <location>
        <begin position="66"/>
        <end position="85"/>
    </location>
</feature>
<feature type="transmembrane region" description="Helical" evidence="1">
    <location>
        <begin position="35"/>
        <end position="54"/>
    </location>
</feature>
<accession>A0A7Y9NIU4</accession>
<feature type="transmembrane region" description="Helical" evidence="1">
    <location>
        <begin position="215"/>
        <end position="243"/>
    </location>
</feature>
<evidence type="ECO:0000313" key="2">
    <source>
        <dbReference type="EMBL" id="NYF50079.1"/>
    </source>
</evidence>
<name>A0A7Y9NIU4_9BACT</name>
<protein>
    <recommendedName>
        <fullName evidence="4">DUF2029 domain-containing protein</fullName>
    </recommendedName>
</protein>
<sequence>MSEVGRRTLFVLGICVAWALTSVAPLLKYLSPAKATGALILGSLSIAIGMSWILRLNLRPREISIAWLLLLFLALTTAFAILYPISLRHTLNIGSDREDALRIELLAIGHHQYPYDTRTFLGNPPTPLPGAMLLAAPFYALGHIAWQNLLWLALFFFFTLRFFRYRSTALFYLAVFLLFAPAHLSDFSSGGDYLTNFFYIAIAVTLFSRSLNHSLYASIPAALFLGVALSSRILYAVILIPLLSLTLQRTFRLRAAVLFFLILLSTCAITLPVFWPHPLSQLLLQLQQNANKLRYIPTVIHPQWTLPLLAILVASAAFWVRMDLPRLFLIFGAATFVMLAPFVVTFALHSDKLRYAFFYLSVSTLSFSLWALSRCEHSEGNTHLIPPAKRSPRTA</sequence>
<reference evidence="2 3" key="1">
    <citation type="submission" date="2020-07" db="EMBL/GenBank/DDBJ databases">
        <title>Genomic Encyclopedia of Type Strains, Phase IV (KMG-V): Genome sequencing to study the core and pangenomes of soil and plant-associated prokaryotes.</title>
        <authorList>
            <person name="Whitman W."/>
        </authorList>
    </citation>
    <scope>NUCLEOTIDE SEQUENCE [LARGE SCALE GENOMIC DNA]</scope>
    <source>
        <strain evidence="2 3">M8UP30</strain>
    </source>
</reference>